<dbReference type="InterPro" id="IPR010998">
    <property type="entry name" value="Integrase_recombinase_N"/>
</dbReference>
<accession>A0A2K8Z087</accession>
<dbReference type="InterPro" id="IPR002104">
    <property type="entry name" value="Integrase_catalytic"/>
</dbReference>
<protein>
    <submittedName>
        <fullName evidence="6">Integrase</fullName>
    </submittedName>
</protein>
<dbReference type="EMBL" id="CP025096">
    <property type="protein sequence ID" value="AUD03265.1"/>
    <property type="molecule type" value="Genomic_DNA"/>
</dbReference>
<comment type="similarity">
    <text evidence="1">Belongs to the 'phage' integrase family.</text>
</comment>
<gene>
    <name evidence="6" type="ORF">CWM47_16345</name>
</gene>
<dbReference type="GO" id="GO:0006310">
    <property type="term" value="P:DNA recombination"/>
    <property type="evidence" value="ECO:0007669"/>
    <property type="project" value="UniProtKB-KW"/>
</dbReference>
<evidence type="ECO:0000256" key="1">
    <source>
        <dbReference type="ARBA" id="ARBA00008857"/>
    </source>
</evidence>
<name>A0A2K8Z087_9BACT</name>
<dbReference type="Pfam" id="PF13102">
    <property type="entry name" value="Phage_int_SAM_5"/>
    <property type="match status" value="1"/>
</dbReference>
<evidence type="ECO:0000313" key="7">
    <source>
        <dbReference type="Proteomes" id="UP000232883"/>
    </source>
</evidence>
<dbReference type="InterPro" id="IPR025269">
    <property type="entry name" value="SAM-like_dom"/>
</dbReference>
<dbReference type="InterPro" id="IPR011010">
    <property type="entry name" value="DNA_brk_join_enz"/>
</dbReference>
<keyword evidence="7" id="KW-1185">Reference proteome</keyword>
<dbReference type="InterPro" id="IPR050090">
    <property type="entry name" value="Tyrosine_recombinase_XerCD"/>
</dbReference>
<dbReference type="Pfam" id="PF17293">
    <property type="entry name" value="Arm-DNA-bind_5"/>
    <property type="match status" value="1"/>
</dbReference>
<dbReference type="KEGG" id="spir:CWM47_16345"/>
<keyword evidence="3" id="KW-0233">DNA recombination</keyword>
<feature type="domain" description="Tyr recombinase" evidence="5">
    <location>
        <begin position="187"/>
        <end position="350"/>
    </location>
</feature>
<dbReference type="RefSeq" id="WP_100989310.1">
    <property type="nucleotide sequence ID" value="NZ_CP025096.1"/>
</dbReference>
<evidence type="ECO:0000259" key="5">
    <source>
        <dbReference type="PROSITE" id="PS51898"/>
    </source>
</evidence>
<dbReference type="PANTHER" id="PTHR30349:SF64">
    <property type="entry name" value="PROPHAGE INTEGRASE INTD-RELATED"/>
    <property type="match status" value="1"/>
</dbReference>
<dbReference type="Pfam" id="PF00589">
    <property type="entry name" value="Phage_integrase"/>
    <property type="match status" value="1"/>
</dbReference>
<evidence type="ECO:0000256" key="4">
    <source>
        <dbReference type="SAM" id="Coils"/>
    </source>
</evidence>
<evidence type="ECO:0000256" key="2">
    <source>
        <dbReference type="ARBA" id="ARBA00023125"/>
    </source>
</evidence>
<organism evidence="6 7">
    <name type="scientific">Spirosoma pollinicola</name>
    <dbReference type="NCBI Taxonomy" id="2057025"/>
    <lineage>
        <taxon>Bacteria</taxon>
        <taxon>Pseudomonadati</taxon>
        <taxon>Bacteroidota</taxon>
        <taxon>Cytophagia</taxon>
        <taxon>Cytophagales</taxon>
        <taxon>Cytophagaceae</taxon>
        <taxon>Spirosoma</taxon>
    </lineage>
</organism>
<keyword evidence="2" id="KW-0238">DNA-binding</keyword>
<dbReference type="InterPro" id="IPR035386">
    <property type="entry name" value="Arm-DNA-bind_5"/>
</dbReference>
<evidence type="ECO:0000313" key="6">
    <source>
        <dbReference type="EMBL" id="AUD03265.1"/>
    </source>
</evidence>
<dbReference type="CDD" id="cd01185">
    <property type="entry name" value="INTN1_C_like"/>
    <property type="match status" value="1"/>
</dbReference>
<dbReference type="PROSITE" id="PS51898">
    <property type="entry name" value="TYR_RECOMBINASE"/>
    <property type="match status" value="1"/>
</dbReference>
<dbReference type="Gene3D" id="1.10.150.130">
    <property type="match status" value="1"/>
</dbReference>
<dbReference type="Gene3D" id="1.10.443.10">
    <property type="entry name" value="Intergrase catalytic core"/>
    <property type="match status" value="1"/>
</dbReference>
<dbReference type="InterPro" id="IPR013762">
    <property type="entry name" value="Integrase-like_cat_sf"/>
</dbReference>
<dbReference type="GO" id="GO:0003677">
    <property type="term" value="F:DNA binding"/>
    <property type="evidence" value="ECO:0007669"/>
    <property type="project" value="UniProtKB-KW"/>
</dbReference>
<keyword evidence="4" id="KW-0175">Coiled coil</keyword>
<dbReference type="OrthoDB" id="9806835at2"/>
<reference evidence="6 7" key="1">
    <citation type="submission" date="2017-11" db="EMBL/GenBank/DDBJ databases">
        <title>Taxonomic description and genome sequences of Spirosoma HA7 sp. nov., isolated from pollen microhabitat of Corylus avellana.</title>
        <authorList>
            <person name="Ambika Manirajan B."/>
            <person name="Suarez C."/>
            <person name="Ratering S."/>
            <person name="Geissler-Plaum R."/>
            <person name="Cardinale M."/>
            <person name="Sylvia S."/>
        </authorList>
    </citation>
    <scope>NUCLEOTIDE SEQUENCE [LARGE SCALE GENOMIC DNA]</scope>
    <source>
        <strain evidence="6 7">HA7</strain>
    </source>
</reference>
<proteinExistence type="inferred from homology"/>
<dbReference type="GO" id="GO:0015074">
    <property type="term" value="P:DNA integration"/>
    <property type="evidence" value="ECO:0007669"/>
    <property type="project" value="InterPro"/>
</dbReference>
<dbReference type="PANTHER" id="PTHR30349">
    <property type="entry name" value="PHAGE INTEGRASE-RELATED"/>
    <property type="match status" value="1"/>
</dbReference>
<dbReference type="Proteomes" id="UP000232883">
    <property type="component" value="Chromosome"/>
</dbReference>
<dbReference type="AlphaFoldDB" id="A0A2K8Z087"/>
<feature type="coiled-coil region" evidence="4">
    <location>
        <begin position="46"/>
        <end position="86"/>
    </location>
</feature>
<evidence type="ECO:0000256" key="3">
    <source>
        <dbReference type="ARBA" id="ARBA00023172"/>
    </source>
</evidence>
<sequence>MAVAVRKKVMADGQRYALFLDIVHEGQRTKEYLKRYVFKKPRNPVERQHNEEVLEYAKQLRNKRENELFTDEVREVKERKQQKNQTLNFFEYFDGYIDRYTNKDKRMMVTLYNTLRAYVGKDILPAKQLDEQFCRDFLEYLTGRYNGESPTSFFARFKKVLKQAVRDKVFIKSPAMDVMNKRTNDSLLKDVLTIDELQLLANTYCGNEEVKRAFLFSCQTGLRFVDIKALKWKNVRNGALFVVQEKTDRDVTINLNKTAVKLLGESGNSDELVFTLPSHNGTIKAIRYWTKRAKIDKHITFHCARHSFGTNLAMFNTDLLTISSLLGHSNLRHTTKYVRVAKAVKEQAVNSLPEIQF</sequence>
<dbReference type="SUPFAM" id="SSF56349">
    <property type="entry name" value="DNA breaking-rejoining enzymes"/>
    <property type="match status" value="1"/>
</dbReference>